<evidence type="ECO:0000313" key="1">
    <source>
        <dbReference type="EMBL" id="CAI6329810.1"/>
    </source>
</evidence>
<organism evidence="1 2">
    <name type="scientific">Periconia digitata</name>
    <dbReference type="NCBI Taxonomy" id="1303443"/>
    <lineage>
        <taxon>Eukaryota</taxon>
        <taxon>Fungi</taxon>
        <taxon>Dikarya</taxon>
        <taxon>Ascomycota</taxon>
        <taxon>Pezizomycotina</taxon>
        <taxon>Dothideomycetes</taxon>
        <taxon>Pleosporomycetidae</taxon>
        <taxon>Pleosporales</taxon>
        <taxon>Massarineae</taxon>
        <taxon>Periconiaceae</taxon>
        <taxon>Periconia</taxon>
    </lineage>
</organism>
<reference evidence="1" key="1">
    <citation type="submission" date="2023-01" db="EMBL/GenBank/DDBJ databases">
        <authorList>
            <person name="Van Ghelder C."/>
            <person name="Rancurel C."/>
        </authorList>
    </citation>
    <scope>NUCLEOTIDE SEQUENCE</scope>
    <source>
        <strain evidence="1">CNCM I-4278</strain>
    </source>
</reference>
<sequence>MWRLVYLFPATPHRSACDRSPHTYLFFTLTHSHCLHPFATFLFTRFQHQLQSSHTYRFMANLCTTVRPTVSSIQSSVPAHRLFRFVSSCSWSCMRLLYPPETPLFSHE</sequence>
<dbReference type="EMBL" id="CAOQHR010000002">
    <property type="protein sequence ID" value="CAI6329810.1"/>
    <property type="molecule type" value="Genomic_DNA"/>
</dbReference>
<gene>
    <name evidence="1" type="ORF">PDIGIT_LOCUS4163</name>
</gene>
<name>A0A9W4UAF8_9PLEO</name>
<comment type="caution">
    <text evidence="1">The sequence shown here is derived from an EMBL/GenBank/DDBJ whole genome shotgun (WGS) entry which is preliminary data.</text>
</comment>
<dbReference type="AlphaFoldDB" id="A0A9W4UAF8"/>
<proteinExistence type="predicted"/>
<evidence type="ECO:0000313" key="2">
    <source>
        <dbReference type="Proteomes" id="UP001152607"/>
    </source>
</evidence>
<dbReference type="Proteomes" id="UP001152607">
    <property type="component" value="Unassembled WGS sequence"/>
</dbReference>
<keyword evidence="2" id="KW-1185">Reference proteome</keyword>
<protein>
    <submittedName>
        <fullName evidence="1">Uncharacterized protein</fullName>
    </submittedName>
</protein>
<accession>A0A9W4UAF8</accession>